<dbReference type="Proteomes" id="UP000184240">
    <property type="component" value="Unassembled WGS sequence"/>
</dbReference>
<evidence type="ECO:0000313" key="2">
    <source>
        <dbReference type="EMBL" id="SHH76257.1"/>
    </source>
</evidence>
<evidence type="ECO:0000313" key="1">
    <source>
        <dbReference type="EMBL" id="RXG30967.1"/>
    </source>
</evidence>
<organism evidence="2 3">
    <name type="scientific">Leeuwenhoekiella palythoae</name>
    <dbReference type="NCBI Taxonomy" id="573501"/>
    <lineage>
        <taxon>Bacteria</taxon>
        <taxon>Pseudomonadati</taxon>
        <taxon>Bacteroidota</taxon>
        <taxon>Flavobacteriia</taxon>
        <taxon>Flavobacteriales</taxon>
        <taxon>Flavobacteriaceae</taxon>
        <taxon>Leeuwenhoekiella</taxon>
    </lineage>
</organism>
<evidence type="ECO:0000313" key="4">
    <source>
        <dbReference type="Proteomes" id="UP000290037"/>
    </source>
</evidence>
<dbReference type="RefSeq" id="WP_072980691.1">
    <property type="nucleotide sequence ID" value="NZ_FQXT01000002.1"/>
</dbReference>
<name>A0A1M5VM04_9FLAO</name>
<reference evidence="2" key="2">
    <citation type="submission" date="2016-11" db="EMBL/GenBank/DDBJ databases">
        <authorList>
            <person name="Jaros S."/>
            <person name="Januszkiewicz K."/>
            <person name="Wedrychowicz H."/>
        </authorList>
    </citation>
    <scope>NUCLEOTIDE SEQUENCE [LARGE SCALE GENOMIC DNA]</scope>
    <source>
        <strain evidence="2">DSM 19859</strain>
    </source>
</reference>
<gene>
    <name evidence="1" type="ORF">DSM01_103</name>
    <name evidence="2" type="ORF">SAMN04487999_0811</name>
</gene>
<dbReference type="OrthoDB" id="1145223at2"/>
<keyword evidence="4" id="KW-1185">Reference proteome</keyword>
<dbReference type="Proteomes" id="UP000290037">
    <property type="component" value="Unassembled WGS sequence"/>
</dbReference>
<evidence type="ECO:0000313" key="3">
    <source>
        <dbReference type="Proteomes" id="UP000184240"/>
    </source>
</evidence>
<protein>
    <recommendedName>
        <fullName evidence="5">TNF family profile domain-containing protein</fullName>
    </recommendedName>
</protein>
<reference evidence="3" key="1">
    <citation type="submission" date="2016-11" db="EMBL/GenBank/DDBJ databases">
        <authorList>
            <person name="Varghese N."/>
            <person name="Submissions S."/>
        </authorList>
    </citation>
    <scope>NUCLEOTIDE SEQUENCE [LARGE SCALE GENOMIC DNA]</scope>
    <source>
        <strain evidence="3">DSM 19859</strain>
    </source>
</reference>
<sequence>MRVLPPNGRYYYIFCFLLILVFCQPVLSQVAIGTTNPDDGSAFQIDSKVGALVPPRMTNSEMLAIPSPLDGSIVYNNTFSSLFLYSSGTWNDLTRPDLPSAVLRREYPSESTNGIVATGNNTYYNFPLNTADVTSIDNSYFQITGNGTLRILEGGNYMVSSGFAVSNLPSGNRKYIIGVYRNNSLIGYLVRGNVNFPSGTNEWGTSGVLVFSFNANDVVSLRYVLNNSGTSLNARYFNIGIVKL</sequence>
<dbReference type="STRING" id="573501.SAMN04487999_0811"/>
<dbReference type="EMBL" id="FQXT01000002">
    <property type="protein sequence ID" value="SHH76257.1"/>
    <property type="molecule type" value="Genomic_DNA"/>
</dbReference>
<dbReference type="EMBL" id="QOVN01000001">
    <property type="protein sequence ID" value="RXG30967.1"/>
    <property type="molecule type" value="Genomic_DNA"/>
</dbReference>
<accession>A0A1M5VM04</accession>
<reference evidence="1 4" key="3">
    <citation type="submission" date="2018-07" db="EMBL/GenBank/DDBJ databases">
        <title>Leeuwenhoekiella genomics.</title>
        <authorList>
            <person name="Tahon G."/>
            <person name="Willems A."/>
        </authorList>
    </citation>
    <scope>NUCLEOTIDE SEQUENCE [LARGE SCALE GENOMIC DNA]</scope>
    <source>
        <strain evidence="1 4">LMG 24856</strain>
    </source>
</reference>
<proteinExistence type="predicted"/>
<evidence type="ECO:0008006" key="5">
    <source>
        <dbReference type="Google" id="ProtNLM"/>
    </source>
</evidence>
<dbReference type="AlphaFoldDB" id="A0A1M5VM04"/>